<organism evidence="3 4">
    <name type="scientific">Pyrenophora tritici-repentis</name>
    <dbReference type="NCBI Taxonomy" id="45151"/>
    <lineage>
        <taxon>Eukaryota</taxon>
        <taxon>Fungi</taxon>
        <taxon>Dikarya</taxon>
        <taxon>Ascomycota</taxon>
        <taxon>Pezizomycotina</taxon>
        <taxon>Dothideomycetes</taxon>
        <taxon>Pleosporomycetidae</taxon>
        <taxon>Pleosporales</taxon>
        <taxon>Pleosporineae</taxon>
        <taxon>Pleosporaceae</taxon>
        <taxon>Pyrenophora</taxon>
    </lineage>
</organism>
<protein>
    <submittedName>
        <fullName evidence="3">Myosin-tail-1 domain containing protein</fullName>
    </submittedName>
</protein>
<dbReference type="AlphaFoldDB" id="A0A2W1DKL3"/>
<sequence length="319" mass="36263">MSYSRSEESTSSGQSDSDVDNGDLKNNILLMLAESEAARAREQVQKLQHVQGRLTVEGGSLRARLDNAEARAQGATDSRDLIKKLKAMFAAERNEKEQAIKDKAQLSEALAAQLSAGAEAAKKSSEATAHLETTIENQRRQIENAEHKLTIVKGDRDWYRAEHGQMLEARNIQHTDRAPEINHLNNKITRLTQDVQNIKEDSRNKVQVLKRYIAVQVVNLDLFHNHIYTCRHHDVSNTYYDRIVTRVKKPHVAANEIFRDWKGDDVFMTEYSATRQALLDHHRAHEQAGKTRGEYSSCVKDILVHGDQHRGVSFDYTLD</sequence>
<accession>A0A2W1DKL3</accession>
<dbReference type="KEGG" id="ptrr:6338844"/>
<name>A0A2W1DKL3_9PLEO</name>
<dbReference type="EMBL" id="NQIK02000001">
    <property type="protein sequence ID" value="KAF7576328.1"/>
    <property type="molecule type" value="Genomic_DNA"/>
</dbReference>
<evidence type="ECO:0000313" key="4">
    <source>
        <dbReference type="Proteomes" id="UP000245464"/>
    </source>
</evidence>
<dbReference type="OrthoDB" id="3689429at2759"/>
<evidence type="ECO:0000256" key="2">
    <source>
        <dbReference type="SAM" id="MobiDB-lite"/>
    </source>
</evidence>
<feature type="coiled-coil region" evidence="1">
    <location>
        <begin position="82"/>
        <end position="155"/>
    </location>
</feature>
<evidence type="ECO:0000313" key="3">
    <source>
        <dbReference type="EMBL" id="KAF7576328.1"/>
    </source>
</evidence>
<comment type="caution">
    <text evidence="3">The sequence shown here is derived from an EMBL/GenBank/DDBJ whole genome shotgun (WGS) entry which is preliminary data.</text>
</comment>
<proteinExistence type="predicted"/>
<dbReference type="GeneID" id="6338844"/>
<dbReference type="Proteomes" id="UP000245464">
    <property type="component" value="Chromosome 1"/>
</dbReference>
<keyword evidence="1" id="KW-0175">Coiled coil</keyword>
<dbReference type="RefSeq" id="XP_001930614.1">
    <property type="nucleotide sequence ID" value="XM_001930579.1"/>
</dbReference>
<gene>
    <name evidence="3" type="ORF">PtrM4_005680</name>
</gene>
<reference evidence="3 4" key="1">
    <citation type="journal article" date="2018" name="BMC Genomics">
        <title>Comparative genomics of the wheat fungal pathogen Pyrenophora tritici-repentis reveals chromosomal variations and genome plasticity.</title>
        <authorList>
            <person name="Moolhuijzen P."/>
            <person name="See P.T."/>
            <person name="Hane J.K."/>
            <person name="Shi G."/>
            <person name="Liu Z."/>
            <person name="Oliver R.P."/>
            <person name="Moffat C.S."/>
        </authorList>
    </citation>
    <scope>NUCLEOTIDE SEQUENCE [LARGE SCALE GENOMIC DNA]</scope>
    <source>
        <strain evidence="3">M4</strain>
    </source>
</reference>
<evidence type="ECO:0000256" key="1">
    <source>
        <dbReference type="SAM" id="Coils"/>
    </source>
</evidence>
<feature type="region of interest" description="Disordered" evidence="2">
    <location>
        <begin position="1"/>
        <end position="23"/>
    </location>
</feature>